<keyword evidence="2" id="KW-1185">Reference proteome</keyword>
<proteinExistence type="predicted"/>
<reference evidence="1 2" key="2">
    <citation type="submission" date="2023-10" db="EMBL/GenBank/DDBJ databases">
        <authorList>
            <person name="Han X.F."/>
        </authorList>
    </citation>
    <scope>NUCLEOTIDE SEQUENCE [LARGE SCALE GENOMIC DNA]</scope>
    <source>
        <strain evidence="1 2">KCTC 39840</strain>
    </source>
</reference>
<protein>
    <submittedName>
        <fullName evidence="1">Uncharacterized protein</fullName>
    </submittedName>
</protein>
<evidence type="ECO:0000313" key="1">
    <source>
        <dbReference type="EMBL" id="MDW5597437.1"/>
    </source>
</evidence>
<dbReference type="Proteomes" id="UP001284601">
    <property type="component" value="Unassembled WGS sequence"/>
</dbReference>
<gene>
    <name evidence="1" type="ORF">R7226_24020</name>
</gene>
<comment type="caution">
    <text evidence="1">The sequence shown here is derived from an EMBL/GenBank/DDBJ whole genome shotgun (WGS) entry which is preliminary data.</text>
</comment>
<accession>A0ABU4HVT6</accession>
<evidence type="ECO:0000313" key="2">
    <source>
        <dbReference type="Proteomes" id="UP001284601"/>
    </source>
</evidence>
<sequence length="403" mass="45155">MKQLTWNREVAVERIRTQVWRYLTAACRQQDEYVLAAADLLQMRAHDVRRLAQVQFSVSPAVGRLLDEMPRLVRQLATTTIDDHEVTSGRLRGPVQWGETHALRRATGIRRTYVTAPAQRAYDTPENRLLAFVLHAIVEQGHRTGWHAARSGESGLRVAARVGQAGRWLQQAELADLPREPPTAKAVALVRRGRNRRKYELVLAAYDLHRRYVQQLDRQAVREAVERHALLASSDAVLLELRCAFDVASALRRAGWDAAPAGLIRTPLLFSGTRRREQLDVHYQSVPRLLREHSHYRDVQRLHGLRAGVLRPDLVLEHRTGDGVRWVLIEVKSGRGAPSGLARSTARDLMMYRHAFERALAPQAGVYGIGYAWGAELTPRVSDGLVLCTPDTLPAALVAAGVG</sequence>
<dbReference type="RefSeq" id="WP_318599901.1">
    <property type="nucleotide sequence ID" value="NZ_JAWSTH010000088.1"/>
</dbReference>
<reference evidence="2" key="1">
    <citation type="submission" date="2023-07" db="EMBL/GenBank/DDBJ databases">
        <title>Conexibacter stalactiti sp. nov., isolated from stalactites in a lava cave and emended description of the genus Conexibacter.</title>
        <authorList>
            <person name="Lee S.D."/>
        </authorList>
    </citation>
    <scope>NUCLEOTIDE SEQUENCE [LARGE SCALE GENOMIC DNA]</scope>
    <source>
        <strain evidence="2">KCTC 39840</strain>
    </source>
</reference>
<organism evidence="1 2">
    <name type="scientific">Conexibacter stalactiti</name>
    <dbReference type="NCBI Taxonomy" id="1940611"/>
    <lineage>
        <taxon>Bacteria</taxon>
        <taxon>Bacillati</taxon>
        <taxon>Actinomycetota</taxon>
        <taxon>Thermoleophilia</taxon>
        <taxon>Solirubrobacterales</taxon>
        <taxon>Conexibacteraceae</taxon>
        <taxon>Conexibacter</taxon>
    </lineage>
</organism>
<dbReference type="EMBL" id="JAWSTH010000088">
    <property type="protein sequence ID" value="MDW5597437.1"/>
    <property type="molecule type" value="Genomic_DNA"/>
</dbReference>
<name>A0ABU4HVT6_9ACTN</name>